<dbReference type="Pfam" id="PF16344">
    <property type="entry name" value="FecR_C"/>
    <property type="match status" value="1"/>
</dbReference>
<dbReference type="PIRSF" id="PIRSF018266">
    <property type="entry name" value="FecR"/>
    <property type="match status" value="1"/>
</dbReference>
<dbReference type="InterPro" id="IPR012373">
    <property type="entry name" value="Ferrdict_sens_TM"/>
</dbReference>
<keyword evidence="1" id="KW-1133">Transmembrane helix</keyword>
<organism evidence="4 5">
    <name type="scientific">Chitinophaga pinensis (strain ATCC 43595 / DSM 2588 / LMG 13176 / NBRC 15968 / NCIMB 11800 / UQM 2034)</name>
    <dbReference type="NCBI Taxonomy" id="485918"/>
    <lineage>
        <taxon>Bacteria</taxon>
        <taxon>Pseudomonadati</taxon>
        <taxon>Bacteroidota</taxon>
        <taxon>Chitinophagia</taxon>
        <taxon>Chitinophagales</taxon>
        <taxon>Chitinophagaceae</taxon>
        <taxon>Chitinophaga</taxon>
    </lineage>
</organism>
<dbReference type="KEGG" id="cpi:Cpin_2819"/>
<dbReference type="GO" id="GO:0016989">
    <property type="term" value="F:sigma factor antagonist activity"/>
    <property type="evidence" value="ECO:0007669"/>
    <property type="project" value="TreeGrafter"/>
</dbReference>
<evidence type="ECO:0000313" key="4">
    <source>
        <dbReference type="EMBL" id="ACU60298.1"/>
    </source>
</evidence>
<evidence type="ECO:0000313" key="5">
    <source>
        <dbReference type="Proteomes" id="UP000002215"/>
    </source>
</evidence>
<name>A0A979G468_CHIPD</name>
<sequence length="349" mass="40946">MQRELIDKYFRNECTDDERQQVLEYFRNNPEEWNRYMNEDDWDQYVVNEELPQELSEDLFERVSRQTFRNSRRSMMIRLAAAAVIVSLLVGSLWAYLTVRESRVQRGIAHAGTQEEMTEKRNDTDKQLRVQLADGSFVVLEPHSYIRYYEPFVSDRDRLVYLWGKALFNVEKDQSRAFIVYSDMLATTVLGTSFTVDAFDESDVIRVKLHKGKVQVTAADTLAQQWNGKEILRPGDELIYDKVNKVASIKRNAPAEQLVRAAPAGGADYHVRRPDSYTFDISPLSEVFDQLSSYYQIEIYYYPSEINNKYFSGRMRKTDKLETILNDIAILNQLTIEKDQNRYIIREKN</sequence>
<dbReference type="AlphaFoldDB" id="A0A979G468"/>
<proteinExistence type="predicted"/>
<evidence type="ECO:0000259" key="2">
    <source>
        <dbReference type="Pfam" id="PF04773"/>
    </source>
</evidence>
<dbReference type="EMBL" id="CP001699">
    <property type="protein sequence ID" value="ACU60298.1"/>
    <property type="molecule type" value="Genomic_DNA"/>
</dbReference>
<dbReference type="PANTHER" id="PTHR30273">
    <property type="entry name" value="PERIPLASMIC SIGNAL SENSOR AND SIGMA FACTOR ACTIVATOR FECR-RELATED"/>
    <property type="match status" value="1"/>
</dbReference>
<feature type="domain" description="Protein FecR C-terminal" evidence="3">
    <location>
        <begin position="277"/>
        <end position="345"/>
    </location>
</feature>
<dbReference type="InterPro" id="IPR032508">
    <property type="entry name" value="FecR_C"/>
</dbReference>
<dbReference type="Pfam" id="PF04773">
    <property type="entry name" value="FecR"/>
    <property type="match status" value="1"/>
</dbReference>
<reference evidence="4 5" key="2">
    <citation type="journal article" date="2010" name="Stand. Genomic Sci.">
        <title>Complete genome sequence of Chitinophaga pinensis type strain (UQM 2034).</title>
        <authorList>
            <person name="Glavina Del Rio T."/>
            <person name="Abt B."/>
            <person name="Spring S."/>
            <person name="Lapidus A."/>
            <person name="Nolan M."/>
            <person name="Tice H."/>
            <person name="Copeland A."/>
            <person name="Cheng J.F."/>
            <person name="Chen F."/>
            <person name="Bruce D."/>
            <person name="Goodwin L."/>
            <person name="Pitluck S."/>
            <person name="Ivanova N."/>
            <person name="Mavromatis K."/>
            <person name="Mikhailova N."/>
            <person name="Pati A."/>
            <person name="Chen A."/>
            <person name="Palaniappan K."/>
            <person name="Land M."/>
            <person name="Hauser L."/>
            <person name="Chang Y.J."/>
            <person name="Jeffries C.D."/>
            <person name="Chain P."/>
            <person name="Saunders E."/>
            <person name="Detter J.C."/>
            <person name="Brettin T."/>
            <person name="Rohde M."/>
            <person name="Goker M."/>
            <person name="Bristow J."/>
            <person name="Eisen J.A."/>
            <person name="Markowitz V."/>
            <person name="Hugenholtz P."/>
            <person name="Kyrpides N.C."/>
            <person name="Klenk H.P."/>
            <person name="Lucas S."/>
        </authorList>
    </citation>
    <scope>NUCLEOTIDE SEQUENCE [LARGE SCALE GENOMIC DNA]</scope>
    <source>
        <strain evidence="5">ATCC 43595 / DSM 2588 / LMG 13176 / NBRC 15968 / NCIMB 11800 / UQM 2034</strain>
    </source>
</reference>
<dbReference type="RefSeq" id="WP_012790474.1">
    <property type="nucleotide sequence ID" value="NC_013132.1"/>
</dbReference>
<feature type="transmembrane region" description="Helical" evidence="1">
    <location>
        <begin position="75"/>
        <end position="97"/>
    </location>
</feature>
<keyword evidence="1" id="KW-0812">Transmembrane</keyword>
<evidence type="ECO:0000256" key="1">
    <source>
        <dbReference type="SAM" id="Phobius"/>
    </source>
</evidence>
<evidence type="ECO:0000259" key="3">
    <source>
        <dbReference type="Pfam" id="PF16344"/>
    </source>
</evidence>
<dbReference type="Gene3D" id="2.60.120.1440">
    <property type="match status" value="1"/>
</dbReference>
<reference evidence="5" key="1">
    <citation type="submission" date="2009-08" db="EMBL/GenBank/DDBJ databases">
        <title>The complete genome of Chitinophaga pinensis DSM 2588.</title>
        <authorList>
            <consortium name="US DOE Joint Genome Institute (JGI-PGF)"/>
            <person name="Lucas S."/>
            <person name="Copeland A."/>
            <person name="Lapidus A."/>
            <person name="Glavina del Rio T."/>
            <person name="Dalin E."/>
            <person name="Tice H."/>
            <person name="Bruce D."/>
            <person name="Goodwin L."/>
            <person name="Pitluck S."/>
            <person name="Kyrpides N."/>
            <person name="Mavromatis K."/>
            <person name="Ivanova N."/>
            <person name="Mikhailova N."/>
            <person name="Sims D."/>
            <person name="Meinche L."/>
            <person name="Brettin T."/>
            <person name="Detter J.C."/>
            <person name="Han C."/>
            <person name="Larimer F."/>
            <person name="Land M."/>
            <person name="Hauser L."/>
            <person name="Markowitz V."/>
            <person name="Cheng J.-F."/>
            <person name="Hugenholtz P."/>
            <person name="Woyke T."/>
            <person name="Wu D."/>
            <person name="Spring S."/>
            <person name="Klenk H.-P."/>
            <person name="Eisen J.A."/>
        </authorList>
    </citation>
    <scope>NUCLEOTIDE SEQUENCE [LARGE SCALE GENOMIC DNA]</scope>
    <source>
        <strain evidence="5">ATCC 43595 / DSM 2588 / LMG 13176 / NBRC 15968 / NCIMB 11800 / UQM 2034</strain>
    </source>
</reference>
<feature type="domain" description="FecR protein" evidence="2">
    <location>
        <begin position="124"/>
        <end position="215"/>
    </location>
</feature>
<gene>
    <name evidence="4" type="ordered locus">Cpin_2819</name>
</gene>
<dbReference type="InterPro" id="IPR006860">
    <property type="entry name" value="FecR"/>
</dbReference>
<dbReference type="OrthoDB" id="934696at2"/>
<accession>A0A979G468</accession>
<protein>
    <submittedName>
        <fullName evidence="4">Anti-FecI sigma factor, FecR</fullName>
    </submittedName>
</protein>
<dbReference type="Proteomes" id="UP000002215">
    <property type="component" value="Chromosome"/>
</dbReference>
<dbReference type="Gene3D" id="3.55.50.30">
    <property type="match status" value="1"/>
</dbReference>
<dbReference type="PANTHER" id="PTHR30273:SF2">
    <property type="entry name" value="PROTEIN FECR"/>
    <property type="match status" value="1"/>
</dbReference>
<keyword evidence="1" id="KW-0472">Membrane</keyword>